<gene>
    <name evidence="1" type="ORF">LCGC14_2121980</name>
</gene>
<accession>A0A0F9GH19</accession>
<reference evidence="1" key="1">
    <citation type="journal article" date="2015" name="Nature">
        <title>Complex archaea that bridge the gap between prokaryotes and eukaryotes.</title>
        <authorList>
            <person name="Spang A."/>
            <person name="Saw J.H."/>
            <person name="Jorgensen S.L."/>
            <person name="Zaremba-Niedzwiedzka K."/>
            <person name="Martijn J."/>
            <person name="Lind A.E."/>
            <person name="van Eijk R."/>
            <person name="Schleper C."/>
            <person name="Guy L."/>
            <person name="Ettema T.J."/>
        </authorList>
    </citation>
    <scope>NUCLEOTIDE SEQUENCE</scope>
</reference>
<protein>
    <recommendedName>
        <fullName evidence="2">PepSY domain-containing protein</fullName>
    </recommendedName>
</protein>
<organism evidence="1">
    <name type="scientific">marine sediment metagenome</name>
    <dbReference type="NCBI Taxonomy" id="412755"/>
    <lineage>
        <taxon>unclassified sequences</taxon>
        <taxon>metagenomes</taxon>
        <taxon>ecological metagenomes</taxon>
    </lineage>
</organism>
<dbReference type="AlphaFoldDB" id="A0A0F9GH19"/>
<sequence length="58" mass="6834">MCEVYKQIAIERERDEGLRAYEYVVVTHDKEGNEVEYISFYVADSGKIHFVKDPRPLP</sequence>
<dbReference type="EMBL" id="LAZR01026440">
    <property type="protein sequence ID" value="KKL68740.1"/>
    <property type="molecule type" value="Genomic_DNA"/>
</dbReference>
<name>A0A0F9GH19_9ZZZZ</name>
<proteinExistence type="predicted"/>
<comment type="caution">
    <text evidence="1">The sequence shown here is derived from an EMBL/GenBank/DDBJ whole genome shotgun (WGS) entry which is preliminary data.</text>
</comment>
<evidence type="ECO:0000313" key="1">
    <source>
        <dbReference type="EMBL" id="KKL68740.1"/>
    </source>
</evidence>
<evidence type="ECO:0008006" key="2">
    <source>
        <dbReference type="Google" id="ProtNLM"/>
    </source>
</evidence>